<sequence length="298" mass="32473">MPPGQLRLKVGAPVMLLRNICPQEGLCNGSRMVVTDLMPYSIGVKMLGGEFDGQERLIPRIDFVVENTPLGIAVIRKQLPVRMCFAMTINKSQGQSFHTVGLDLRTPVFAHGQLYVALSRTSSVTGLAALLPENSEGRTKNVVYPEVLLNIDPPPAPVLGDAAAGDEGHAPGAAYIIRTYWSLNYRLPHLNSTTLYQFPKADPPKAAACRRHPPEGPPEGNRVPPEGPRRDTSREVVGPRKFGAEKGGVQQTSIPSAELPHRKPSLFQPDFLQAEAKRGSETSFAPKRSVGPRRKYSS</sequence>
<dbReference type="Proteomes" id="UP000016801">
    <property type="component" value="Unassembled WGS sequence"/>
</dbReference>
<name>M1WAN2_CLAP2</name>
<dbReference type="AlphaFoldDB" id="M1WAN2"/>
<comment type="caution">
    <text evidence="3">The sequence shown here is derived from an EMBL/GenBank/DDBJ whole genome shotgun (WGS) entry which is preliminary data.</text>
</comment>
<dbReference type="SUPFAM" id="SSF52540">
    <property type="entry name" value="P-loop containing nucleoside triphosphate hydrolases"/>
    <property type="match status" value="1"/>
</dbReference>
<evidence type="ECO:0000313" key="4">
    <source>
        <dbReference type="Proteomes" id="UP000016801"/>
    </source>
</evidence>
<dbReference type="InterPro" id="IPR027417">
    <property type="entry name" value="P-loop_NTPase"/>
</dbReference>
<protein>
    <recommendedName>
        <fullName evidence="2">DNA helicase Pif1-like 2B domain-containing protein</fullName>
    </recommendedName>
</protein>
<organism evidence="3 4">
    <name type="scientific">Claviceps purpurea (strain 20.1)</name>
    <name type="common">Ergot fungus</name>
    <name type="synonym">Sphacelia segetum</name>
    <dbReference type="NCBI Taxonomy" id="1111077"/>
    <lineage>
        <taxon>Eukaryota</taxon>
        <taxon>Fungi</taxon>
        <taxon>Dikarya</taxon>
        <taxon>Ascomycota</taxon>
        <taxon>Pezizomycotina</taxon>
        <taxon>Sordariomycetes</taxon>
        <taxon>Hypocreomycetidae</taxon>
        <taxon>Hypocreales</taxon>
        <taxon>Clavicipitaceae</taxon>
        <taxon>Claviceps</taxon>
    </lineage>
</organism>
<dbReference type="VEuPathDB" id="FungiDB:CPUR_07048"/>
<evidence type="ECO:0000256" key="1">
    <source>
        <dbReference type="SAM" id="MobiDB-lite"/>
    </source>
</evidence>
<dbReference type="CDD" id="cd18809">
    <property type="entry name" value="SF1_C_RecD"/>
    <property type="match status" value="1"/>
</dbReference>
<feature type="compositionally biased region" description="Basic and acidic residues" evidence="1">
    <location>
        <begin position="227"/>
        <end position="244"/>
    </location>
</feature>
<dbReference type="Gene3D" id="3.40.50.300">
    <property type="entry name" value="P-loop containing nucleotide triphosphate hydrolases"/>
    <property type="match status" value="1"/>
</dbReference>
<dbReference type="InterPro" id="IPR049163">
    <property type="entry name" value="Pif1-like_2B_dom"/>
</dbReference>
<keyword evidence="4" id="KW-1185">Reference proteome</keyword>
<dbReference type="HOGENOM" id="CLU_933849_0_0_1"/>
<reference evidence="3 4" key="1">
    <citation type="journal article" date="2013" name="PLoS Genet.">
        <title>Plant-symbiotic fungi as chemical engineers: Multi-genome analysis of the Clavicipitaceae reveals dynamics of alkaloid loci.</title>
        <authorList>
            <person name="Schardl C.L."/>
            <person name="Young C.A."/>
            <person name="Hesse U."/>
            <person name="Amyotte S.G."/>
            <person name="Andreeva K."/>
            <person name="Calie P.J."/>
            <person name="Fleetwood D.J."/>
            <person name="Haws D.C."/>
            <person name="Moore N."/>
            <person name="Oeser B."/>
            <person name="Panaccione D.G."/>
            <person name="Schweri K.K."/>
            <person name="Voisey C.R."/>
            <person name="Farman M.L."/>
            <person name="Jaromczyk J.W."/>
            <person name="Roe B.A."/>
            <person name="O'Sullivan D.M."/>
            <person name="Scott B."/>
            <person name="Tudzynski P."/>
            <person name="An Z."/>
            <person name="Arnaoudova E.G."/>
            <person name="Bullock C.T."/>
            <person name="Charlton N.D."/>
            <person name="Chen L."/>
            <person name="Cox M."/>
            <person name="Dinkins R.D."/>
            <person name="Florea S."/>
            <person name="Glenn A.E."/>
            <person name="Gordon A."/>
            <person name="Gueldener U."/>
            <person name="Harris D.R."/>
            <person name="Hollin W."/>
            <person name="Jaromczyk J."/>
            <person name="Johnson R.D."/>
            <person name="Khan A.K."/>
            <person name="Leistner E."/>
            <person name="Leuchtmann A."/>
            <person name="Li C."/>
            <person name="Liu J."/>
            <person name="Liu J."/>
            <person name="Liu M."/>
            <person name="Mace W."/>
            <person name="Machado C."/>
            <person name="Nagabhyru P."/>
            <person name="Pan J."/>
            <person name="Schmid J."/>
            <person name="Sugawara K."/>
            <person name="Steiner U."/>
            <person name="Takach J.E."/>
            <person name="Tanaka E."/>
            <person name="Webb J.S."/>
            <person name="Wilson E.V."/>
            <person name="Wiseman J.L."/>
            <person name="Yoshida R."/>
            <person name="Zeng Z."/>
        </authorList>
    </citation>
    <scope>NUCLEOTIDE SEQUENCE [LARGE SCALE GENOMIC DNA]</scope>
    <source>
        <strain evidence="3 4">20.1</strain>
    </source>
</reference>
<evidence type="ECO:0000313" key="3">
    <source>
        <dbReference type="EMBL" id="CCE33125.1"/>
    </source>
</evidence>
<dbReference type="GO" id="GO:0005657">
    <property type="term" value="C:replication fork"/>
    <property type="evidence" value="ECO:0007669"/>
    <property type="project" value="TreeGrafter"/>
</dbReference>
<feature type="domain" description="DNA helicase Pif1-like 2B" evidence="2">
    <location>
        <begin position="1"/>
        <end position="37"/>
    </location>
</feature>
<feature type="region of interest" description="Disordered" evidence="1">
    <location>
        <begin position="201"/>
        <end position="298"/>
    </location>
</feature>
<dbReference type="Pfam" id="PF21530">
    <property type="entry name" value="Pif1_2B_dom"/>
    <property type="match status" value="1"/>
</dbReference>
<accession>M1WAN2</accession>
<gene>
    <name evidence="3" type="ORF">CPUR_07048</name>
</gene>
<dbReference type="OrthoDB" id="432234at2759"/>
<dbReference type="STRING" id="1111077.M1WAN2"/>
<proteinExistence type="predicted"/>
<dbReference type="eggNOG" id="KOG0987">
    <property type="taxonomic scope" value="Eukaryota"/>
</dbReference>
<dbReference type="PANTHER" id="PTHR23274">
    <property type="entry name" value="DNA HELICASE-RELATED"/>
    <property type="match status" value="1"/>
</dbReference>
<dbReference type="GO" id="GO:0006260">
    <property type="term" value="P:DNA replication"/>
    <property type="evidence" value="ECO:0007669"/>
    <property type="project" value="TreeGrafter"/>
</dbReference>
<dbReference type="PANTHER" id="PTHR23274:SF51">
    <property type="entry name" value="OS03G0423850 PROTEIN"/>
    <property type="match status" value="1"/>
</dbReference>
<evidence type="ECO:0000259" key="2">
    <source>
        <dbReference type="Pfam" id="PF21530"/>
    </source>
</evidence>
<dbReference type="EMBL" id="CAGA01000052">
    <property type="protein sequence ID" value="CCE33125.1"/>
    <property type="molecule type" value="Genomic_DNA"/>
</dbReference>